<name>A0AAP8ITA4_GARVA</name>
<sequence length="60" mass="6663">MVAGSSPAAGAIKPLVFQWLFALNITTCIHKQNLNCLALMSVANINILAYYINKLRIQMR</sequence>
<dbReference type="EMBL" id="PKJN01000001">
    <property type="protein sequence ID" value="PKZ60073.1"/>
    <property type="molecule type" value="Genomic_DNA"/>
</dbReference>
<proteinExistence type="predicted"/>
<gene>
    <name evidence="1" type="ORF">CYJ61_01345</name>
</gene>
<protein>
    <submittedName>
        <fullName evidence="1">Uncharacterized protein</fullName>
    </submittedName>
</protein>
<dbReference type="Proteomes" id="UP000234905">
    <property type="component" value="Unassembled WGS sequence"/>
</dbReference>
<organism evidence="1 2">
    <name type="scientific">Gardnerella vaginalis</name>
    <dbReference type="NCBI Taxonomy" id="2702"/>
    <lineage>
        <taxon>Bacteria</taxon>
        <taxon>Bacillati</taxon>
        <taxon>Actinomycetota</taxon>
        <taxon>Actinomycetes</taxon>
        <taxon>Bifidobacteriales</taxon>
        <taxon>Bifidobacteriaceae</taxon>
        <taxon>Gardnerella</taxon>
    </lineage>
</organism>
<reference evidence="1 2" key="1">
    <citation type="submission" date="2017-12" db="EMBL/GenBank/DDBJ databases">
        <title>Phylogenetic diversity of female urinary microbiome.</title>
        <authorList>
            <person name="Thomas-White K."/>
            <person name="Wolfe A.J."/>
        </authorList>
    </citation>
    <scope>NUCLEOTIDE SEQUENCE [LARGE SCALE GENOMIC DNA]</scope>
    <source>
        <strain evidence="1 2">UMB0682</strain>
    </source>
</reference>
<evidence type="ECO:0000313" key="2">
    <source>
        <dbReference type="Proteomes" id="UP000234905"/>
    </source>
</evidence>
<accession>A0AAP8ITA4</accession>
<comment type="caution">
    <text evidence="1">The sequence shown here is derived from an EMBL/GenBank/DDBJ whole genome shotgun (WGS) entry which is preliminary data.</text>
</comment>
<evidence type="ECO:0000313" key="1">
    <source>
        <dbReference type="EMBL" id="PKZ60073.1"/>
    </source>
</evidence>
<dbReference type="AlphaFoldDB" id="A0AAP8ITA4"/>